<evidence type="ECO:0000313" key="1">
    <source>
        <dbReference type="EMBL" id="MZI94901.1"/>
    </source>
</evidence>
<proteinExistence type="predicted"/>
<protein>
    <submittedName>
        <fullName evidence="1">Uncharacterized protein</fullName>
    </submittedName>
</protein>
<dbReference type="AlphaFoldDB" id="A0A7X4LN92"/>
<sequence>MYNKKSPALSDLQVARRKVLKGAASLGVVSLVSAVPVKVIASPLNVTHDNVFVTVSKILTGRSDLLPILHDRFYEALSHQIPQFDSDLNALAKEIAALPPTKIESSLTPHSLTTAKAILSAWYTGIVGQGVNAKVITYRHALEFEAVDDVLQIRSYCPNKPGYWAAKPVEKKA</sequence>
<comment type="caution">
    <text evidence="1">The sequence shown here is derived from an EMBL/GenBank/DDBJ whole genome shotgun (WGS) entry which is preliminary data.</text>
</comment>
<dbReference type="EMBL" id="WEKT01000040">
    <property type="protein sequence ID" value="MZI94901.1"/>
    <property type="molecule type" value="Genomic_DNA"/>
</dbReference>
<reference evidence="1 2" key="1">
    <citation type="submission" date="2019-10" db="EMBL/GenBank/DDBJ databases">
        <title>Vibrio sp. nov. isolated from a shrimp pond.</title>
        <authorList>
            <person name="Gomez-Gil B."/>
            <person name="Enciso-Ibarra J."/>
            <person name="Enciso-Ibarra K."/>
            <person name="Bolan-Mejia C."/>
        </authorList>
    </citation>
    <scope>NUCLEOTIDE SEQUENCE [LARGE SCALE GENOMIC DNA]</scope>
    <source>
        <strain evidence="1 2">CAIM 722</strain>
    </source>
</reference>
<dbReference type="PROSITE" id="PS51318">
    <property type="entry name" value="TAT"/>
    <property type="match status" value="1"/>
</dbReference>
<keyword evidence="2" id="KW-1185">Reference proteome</keyword>
<dbReference type="InterPro" id="IPR006311">
    <property type="entry name" value="TAT_signal"/>
</dbReference>
<gene>
    <name evidence="1" type="ORF">F9817_17125</name>
</gene>
<dbReference type="Pfam" id="PF12318">
    <property type="entry name" value="FAD-SLDH"/>
    <property type="match status" value="1"/>
</dbReference>
<organism evidence="1 2">
    <name type="scientific">Vibrio eleionomae</name>
    <dbReference type="NCBI Taxonomy" id="2653505"/>
    <lineage>
        <taxon>Bacteria</taxon>
        <taxon>Pseudomonadati</taxon>
        <taxon>Pseudomonadota</taxon>
        <taxon>Gammaproteobacteria</taxon>
        <taxon>Vibrionales</taxon>
        <taxon>Vibrionaceae</taxon>
        <taxon>Vibrio</taxon>
    </lineage>
</organism>
<dbReference type="RefSeq" id="WP_161157381.1">
    <property type="nucleotide sequence ID" value="NZ_WEKT01000040.1"/>
</dbReference>
<accession>A0A7X4LN92</accession>
<dbReference type="InterPro" id="IPR024651">
    <property type="entry name" value="FAD-SLDH_ssu"/>
</dbReference>
<dbReference type="Proteomes" id="UP000462621">
    <property type="component" value="Unassembled WGS sequence"/>
</dbReference>
<name>A0A7X4LN92_9VIBR</name>
<evidence type="ECO:0000313" key="2">
    <source>
        <dbReference type="Proteomes" id="UP000462621"/>
    </source>
</evidence>